<dbReference type="RefSeq" id="WP_039637186.1">
    <property type="nucleotide sequence ID" value="NZ_AYSO01000020.1"/>
</dbReference>
<protein>
    <submittedName>
        <fullName evidence="1">Uncharacterized protein</fullName>
    </submittedName>
</protein>
<dbReference type="AlphaFoldDB" id="A0A0C1TZW3"/>
<organism evidence="1 2">
    <name type="scientific">Clostridium argentinense CDC 2741</name>
    <dbReference type="NCBI Taxonomy" id="1418104"/>
    <lineage>
        <taxon>Bacteria</taxon>
        <taxon>Bacillati</taxon>
        <taxon>Bacillota</taxon>
        <taxon>Clostridia</taxon>
        <taxon>Eubacteriales</taxon>
        <taxon>Clostridiaceae</taxon>
        <taxon>Clostridium</taxon>
    </lineage>
</organism>
<reference evidence="1 2" key="1">
    <citation type="journal article" date="2015" name="Infect. Genet. Evol.">
        <title>Genomic sequences of six botulinum neurotoxin-producing strains representing three clostridial species illustrate the mobility and diversity of botulinum neurotoxin genes.</title>
        <authorList>
            <person name="Smith T.J."/>
            <person name="Hill K.K."/>
            <person name="Xie G."/>
            <person name="Foley B.T."/>
            <person name="Williamson C.H."/>
            <person name="Foster J.T."/>
            <person name="Johnson S.L."/>
            <person name="Chertkov O."/>
            <person name="Teshima H."/>
            <person name="Gibbons H.S."/>
            <person name="Johnsky L.A."/>
            <person name="Karavis M.A."/>
            <person name="Smith L.A."/>
        </authorList>
    </citation>
    <scope>NUCLEOTIDE SEQUENCE [LARGE SCALE GENOMIC DNA]</scope>
    <source>
        <strain evidence="1 2">CDC 2741</strain>
    </source>
</reference>
<dbReference type="Proteomes" id="UP000031366">
    <property type="component" value="Unassembled WGS sequence"/>
</dbReference>
<keyword evidence="2" id="KW-1185">Reference proteome</keyword>
<proteinExistence type="predicted"/>
<dbReference type="OrthoDB" id="7055730at2"/>
<dbReference type="EMBL" id="AYSO01000020">
    <property type="protein sequence ID" value="KIE44813.1"/>
    <property type="molecule type" value="Genomic_DNA"/>
</dbReference>
<accession>A0A0C1TZW3</accession>
<gene>
    <name evidence="1" type="ORF">U732_993</name>
</gene>
<name>A0A0C1TZW3_9CLOT</name>
<evidence type="ECO:0000313" key="2">
    <source>
        <dbReference type="Proteomes" id="UP000031366"/>
    </source>
</evidence>
<sequence length="90" mass="10864">MAKKRVSRGSVIINKQEKLKAVFNEMRKDISEENFKNKFKEMFPEAWDRIIKKYNEYEKITKPNKSHPMPEPETYLSNLYKTNIEKYKSS</sequence>
<evidence type="ECO:0000313" key="1">
    <source>
        <dbReference type="EMBL" id="KIE44813.1"/>
    </source>
</evidence>
<comment type="caution">
    <text evidence="1">The sequence shown here is derived from an EMBL/GenBank/DDBJ whole genome shotgun (WGS) entry which is preliminary data.</text>
</comment>